<dbReference type="InterPro" id="IPR016049">
    <property type="entry name" value="RNA_pol_Rpc34-like"/>
</dbReference>
<dbReference type="EMBL" id="CAACVS010000679">
    <property type="protein sequence ID" value="VEU44958.1"/>
    <property type="molecule type" value="Genomic_DNA"/>
</dbReference>
<gene>
    <name evidence="7" type="ORF">PSNMU_V1.4_AUG-EV-PASAV3_0121320</name>
</gene>
<organism evidence="7 8">
    <name type="scientific">Pseudo-nitzschia multistriata</name>
    <dbReference type="NCBI Taxonomy" id="183589"/>
    <lineage>
        <taxon>Eukaryota</taxon>
        <taxon>Sar</taxon>
        <taxon>Stramenopiles</taxon>
        <taxon>Ochrophyta</taxon>
        <taxon>Bacillariophyta</taxon>
        <taxon>Bacillariophyceae</taxon>
        <taxon>Bacillariophycidae</taxon>
        <taxon>Bacillariales</taxon>
        <taxon>Bacillariaceae</taxon>
        <taxon>Pseudo-nitzschia</taxon>
    </lineage>
</organism>
<evidence type="ECO:0000256" key="5">
    <source>
        <dbReference type="ARBA" id="ARBA00023242"/>
    </source>
</evidence>
<evidence type="ECO:0000313" key="7">
    <source>
        <dbReference type="EMBL" id="VEU44958.1"/>
    </source>
</evidence>
<feature type="compositionally biased region" description="Basic and acidic residues" evidence="6">
    <location>
        <begin position="26"/>
        <end position="43"/>
    </location>
</feature>
<dbReference type="GO" id="GO:0005737">
    <property type="term" value="C:cytoplasm"/>
    <property type="evidence" value="ECO:0007669"/>
    <property type="project" value="UniProtKB-ARBA"/>
</dbReference>
<comment type="similarity">
    <text evidence="2">Belongs to the eukaryotic RPC34/RPC39 RNA polymerase subunit family.</text>
</comment>
<protein>
    <recommendedName>
        <fullName evidence="9">DNA-directed RNA polymerase III subunit RPC6</fullName>
    </recommendedName>
</protein>
<dbReference type="AlphaFoldDB" id="A0A448ZSE1"/>
<proteinExistence type="inferred from homology"/>
<evidence type="ECO:0000256" key="4">
    <source>
        <dbReference type="ARBA" id="ARBA00023163"/>
    </source>
</evidence>
<evidence type="ECO:0000256" key="3">
    <source>
        <dbReference type="ARBA" id="ARBA00022478"/>
    </source>
</evidence>
<keyword evidence="5" id="KW-0539">Nucleus</keyword>
<dbReference type="SUPFAM" id="SSF46785">
    <property type="entry name" value="Winged helix' DNA-binding domain"/>
    <property type="match status" value="1"/>
</dbReference>
<dbReference type="Gene3D" id="1.10.10.10">
    <property type="entry name" value="Winged helix-like DNA-binding domain superfamily/Winged helix DNA-binding domain"/>
    <property type="match status" value="1"/>
</dbReference>
<evidence type="ECO:0000256" key="6">
    <source>
        <dbReference type="SAM" id="MobiDB-lite"/>
    </source>
</evidence>
<reference evidence="7 8" key="1">
    <citation type="submission" date="2019-01" db="EMBL/GenBank/DDBJ databases">
        <authorList>
            <person name="Ferrante I. M."/>
        </authorList>
    </citation>
    <scope>NUCLEOTIDE SEQUENCE [LARGE SCALE GENOMIC DNA]</scope>
    <source>
        <strain evidence="7 8">B856</strain>
    </source>
</reference>
<evidence type="ECO:0000256" key="2">
    <source>
        <dbReference type="ARBA" id="ARBA00011038"/>
    </source>
</evidence>
<keyword evidence="8" id="KW-1185">Reference proteome</keyword>
<name>A0A448ZSE1_9STRA</name>
<dbReference type="InterPro" id="IPR036390">
    <property type="entry name" value="WH_DNA-bd_sf"/>
</dbReference>
<dbReference type="Pfam" id="PF05158">
    <property type="entry name" value="RNA_pol_Rpc34"/>
    <property type="match status" value="1"/>
</dbReference>
<feature type="region of interest" description="Disordered" evidence="6">
    <location>
        <begin position="1"/>
        <end position="45"/>
    </location>
</feature>
<evidence type="ECO:0000256" key="1">
    <source>
        <dbReference type="ARBA" id="ARBA00004123"/>
    </source>
</evidence>
<dbReference type="GO" id="GO:0005666">
    <property type="term" value="C:RNA polymerase III complex"/>
    <property type="evidence" value="ECO:0007669"/>
    <property type="project" value="InterPro"/>
</dbReference>
<comment type="subcellular location">
    <subcellularLocation>
        <location evidence="1">Nucleus</location>
    </subcellularLocation>
</comment>
<dbReference type="InterPro" id="IPR007832">
    <property type="entry name" value="RNA_pol_Rpc34"/>
</dbReference>
<accession>A0A448ZSE1</accession>
<dbReference type="GO" id="GO:0006383">
    <property type="term" value="P:transcription by RNA polymerase III"/>
    <property type="evidence" value="ECO:0007669"/>
    <property type="project" value="InterPro"/>
</dbReference>
<evidence type="ECO:0000313" key="8">
    <source>
        <dbReference type="Proteomes" id="UP000291116"/>
    </source>
</evidence>
<keyword evidence="3" id="KW-0240">DNA-directed RNA polymerase</keyword>
<dbReference type="FunFam" id="1.10.10.10:FF:000116">
    <property type="entry name" value="DNA-directed RNA polymerase III subunit RPC6"/>
    <property type="match status" value="1"/>
</dbReference>
<dbReference type="OrthoDB" id="613763at2759"/>
<keyword evidence="4" id="KW-0804">Transcription</keyword>
<sequence length="325" mass="36928">MPPKKRPAGSSIIVPGTKRRKGVSVRIKEESNTRSDERRKSPKDGVMQRFLDLLGQPRHKLGASNKIIQGAFPKAEEKPLLVQVINELSKASKLKMEKSGVDNDLYYTLVSDEVAQKYIGLDVSAKMVLQCIEKAGNNGIWTKEIRMQTGLQLQGLNKTFKQLEQRCLIKPVKSVNAKAKKLYMLYDLTPSKEITGGVWYSGLEFDHEFISELRTFVMHCVRKLNGGKGVTLSEIKKKTEQAKVSRVELGVDDIKQLVQTLVFDNYIEEGYRNDSDEVCYVYARPVSTTCDFKWWDALSPDFHFRAIKFEDGVTLLPHEPHHHTA</sequence>
<dbReference type="PANTHER" id="PTHR12780">
    <property type="entry name" value="RNA POLYMERASE III DNA DIRECTED , 39KD SUBUNIT-RELATED"/>
    <property type="match status" value="1"/>
</dbReference>
<dbReference type="Proteomes" id="UP000291116">
    <property type="component" value="Unassembled WGS sequence"/>
</dbReference>
<dbReference type="InterPro" id="IPR036388">
    <property type="entry name" value="WH-like_DNA-bd_sf"/>
</dbReference>
<evidence type="ECO:0008006" key="9">
    <source>
        <dbReference type="Google" id="ProtNLM"/>
    </source>
</evidence>
<dbReference type="GO" id="GO:0005654">
    <property type="term" value="C:nucleoplasm"/>
    <property type="evidence" value="ECO:0007669"/>
    <property type="project" value="UniProtKB-ARBA"/>
</dbReference>